<keyword evidence="2" id="KW-1185">Reference proteome</keyword>
<dbReference type="Pfam" id="PF18982">
    <property type="entry name" value="JetA"/>
    <property type="match status" value="1"/>
</dbReference>
<protein>
    <submittedName>
        <fullName evidence="1">Uncharacterized protein</fullName>
    </submittedName>
</protein>
<gene>
    <name evidence="1" type="ORF">SAMN05216508_102165</name>
</gene>
<evidence type="ECO:0000313" key="2">
    <source>
        <dbReference type="Proteomes" id="UP000198817"/>
    </source>
</evidence>
<dbReference type="STRING" id="155865.SAMN05216515_1012"/>
<sequence length="467" mass="53801">MKFFEAVPSELFSPLSSPNRALYADALDVLYTAYRDNLKIREDALYSMLRSKLEEQLAEATFEGEDIDEEELRDISGRARFLIRKLCSKGWFEKERGEDFEEYITVPGYSSRLLELFHQLRDDSTVRGYSYVFNTYSSLKVAHESGNVYEKMAAVYSAYDNTSALIKLLQMVYHNVKHYFQMQIDMQDVNQVLASHFDDFGQKVIEAYIRPLKIKDSVPKYRVPIQSVLRNWAEDDALLLAMANAAYQDRRGDTVEVCRADLLRKIFWIDERYDSIEHDYLDEIDAQVRRYTRAATQKVENLTNRDQSVRGNLNVLLTALSRNRRAGDLVDRIQPVFQIYEQSFLSEKSLWYRKRPGKRTKAAPVLVQETVSDADAAARAAELLHSEYGRGAIAEYVQGWLGDAETCYSKDLGIRDDKAYIMSLLAVLTGGDPAAGYQIRELEGTFRENGYAIPQMEIRRKGVEKKK</sequence>
<dbReference type="OrthoDB" id="9807828at2"/>
<dbReference type="AlphaFoldDB" id="A0A1I7FIU8"/>
<dbReference type="InterPro" id="IPR043773">
    <property type="entry name" value="JetA"/>
</dbReference>
<accession>A0A1I7FIU8</accession>
<organism evidence="1 2">
    <name type="scientific">Eubacterium pyruvativorans</name>
    <dbReference type="NCBI Taxonomy" id="155865"/>
    <lineage>
        <taxon>Bacteria</taxon>
        <taxon>Bacillati</taxon>
        <taxon>Bacillota</taxon>
        <taxon>Clostridia</taxon>
        <taxon>Eubacteriales</taxon>
        <taxon>Eubacteriaceae</taxon>
        <taxon>Eubacterium</taxon>
    </lineage>
</organism>
<reference evidence="1 2" key="1">
    <citation type="submission" date="2016-10" db="EMBL/GenBank/DDBJ databases">
        <authorList>
            <person name="de Groot N.N."/>
        </authorList>
    </citation>
    <scope>NUCLEOTIDE SEQUENCE [LARGE SCALE GENOMIC DNA]</scope>
    <source>
        <strain evidence="1 2">KHGC13</strain>
    </source>
</reference>
<dbReference type="EMBL" id="FPBT01000002">
    <property type="protein sequence ID" value="SFU36101.1"/>
    <property type="molecule type" value="Genomic_DNA"/>
</dbReference>
<name>A0A1I7FIU8_9FIRM</name>
<dbReference type="Proteomes" id="UP000198817">
    <property type="component" value="Unassembled WGS sequence"/>
</dbReference>
<evidence type="ECO:0000313" key="1">
    <source>
        <dbReference type="EMBL" id="SFU36101.1"/>
    </source>
</evidence>
<dbReference type="RefSeq" id="WP_090469921.1">
    <property type="nucleotide sequence ID" value="NZ_FOWF01000001.1"/>
</dbReference>
<proteinExistence type="predicted"/>